<gene>
    <name evidence="3" type="ORF">GGX14DRAFT_611634</name>
</gene>
<feature type="transmembrane region" description="Helical" evidence="2">
    <location>
        <begin position="108"/>
        <end position="129"/>
    </location>
</feature>
<keyword evidence="2" id="KW-0812">Transmembrane</keyword>
<comment type="caution">
    <text evidence="3">The sequence shown here is derived from an EMBL/GenBank/DDBJ whole genome shotgun (WGS) entry which is preliminary data.</text>
</comment>
<dbReference type="AlphaFoldDB" id="A0AAD7E4W8"/>
<sequence length="138" mass="14893">MMNKAAEPSADSAESTEPQVEPSHAPSPPPPYVSRSTTGTAGQPNPELPSVFRPPSPSSFPHPHPHTGPAFSAGPTPISLPTATPADVYYAYYDPRSAYSLALADRRALVRFWSAFLGAMCILAFLWFIGPIQLETRR</sequence>
<evidence type="ECO:0000313" key="3">
    <source>
        <dbReference type="EMBL" id="KAJ7228196.1"/>
    </source>
</evidence>
<organism evidence="3 4">
    <name type="scientific">Mycena pura</name>
    <dbReference type="NCBI Taxonomy" id="153505"/>
    <lineage>
        <taxon>Eukaryota</taxon>
        <taxon>Fungi</taxon>
        <taxon>Dikarya</taxon>
        <taxon>Basidiomycota</taxon>
        <taxon>Agaricomycotina</taxon>
        <taxon>Agaricomycetes</taxon>
        <taxon>Agaricomycetidae</taxon>
        <taxon>Agaricales</taxon>
        <taxon>Marasmiineae</taxon>
        <taxon>Mycenaceae</taxon>
        <taxon>Mycena</taxon>
    </lineage>
</organism>
<proteinExistence type="predicted"/>
<protein>
    <submittedName>
        <fullName evidence="3">Uncharacterized protein</fullName>
    </submittedName>
</protein>
<keyword evidence="4" id="KW-1185">Reference proteome</keyword>
<evidence type="ECO:0000313" key="4">
    <source>
        <dbReference type="Proteomes" id="UP001219525"/>
    </source>
</evidence>
<keyword evidence="2" id="KW-0472">Membrane</keyword>
<feature type="region of interest" description="Disordered" evidence="1">
    <location>
        <begin position="1"/>
        <end position="78"/>
    </location>
</feature>
<dbReference type="Proteomes" id="UP001219525">
    <property type="component" value="Unassembled WGS sequence"/>
</dbReference>
<keyword evidence="2" id="KW-1133">Transmembrane helix</keyword>
<reference evidence="3" key="1">
    <citation type="submission" date="2023-03" db="EMBL/GenBank/DDBJ databases">
        <title>Massive genome expansion in bonnet fungi (Mycena s.s.) driven by repeated elements and novel gene families across ecological guilds.</title>
        <authorList>
            <consortium name="Lawrence Berkeley National Laboratory"/>
            <person name="Harder C.B."/>
            <person name="Miyauchi S."/>
            <person name="Viragh M."/>
            <person name="Kuo A."/>
            <person name="Thoen E."/>
            <person name="Andreopoulos B."/>
            <person name="Lu D."/>
            <person name="Skrede I."/>
            <person name="Drula E."/>
            <person name="Henrissat B."/>
            <person name="Morin E."/>
            <person name="Kohler A."/>
            <person name="Barry K."/>
            <person name="LaButti K."/>
            <person name="Morin E."/>
            <person name="Salamov A."/>
            <person name="Lipzen A."/>
            <person name="Mereny Z."/>
            <person name="Hegedus B."/>
            <person name="Baldrian P."/>
            <person name="Stursova M."/>
            <person name="Weitz H."/>
            <person name="Taylor A."/>
            <person name="Grigoriev I.V."/>
            <person name="Nagy L.G."/>
            <person name="Martin F."/>
            <person name="Kauserud H."/>
        </authorList>
    </citation>
    <scope>NUCLEOTIDE SEQUENCE</scope>
    <source>
        <strain evidence="3">9144</strain>
    </source>
</reference>
<evidence type="ECO:0000256" key="2">
    <source>
        <dbReference type="SAM" id="Phobius"/>
    </source>
</evidence>
<dbReference type="EMBL" id="JARJCW010000002">
    <property type="protein sequence ID" value="KAJ7228196.1"/>
    <property type="molecule type" value="Genomic_DNA"/>
</dbReference>
<evidence type="ECO:0000256" key="1">
    <source>
        <dbReference type="SAM" id="MobiDB-lite"/>
    </source>
</evidence>
<name>A0AAD7E4W8_9AGAR</name>
<feature type="compositionally biased region" description="Pro residues" evidence="1">
    <location>
        <begin position="52"/>
        <end position="62"/>
    </location>
</feature>
<accession>A0AAD7E4W8</accession>